<dbReference type="AlphaFoldDB" id="A0A843WV78"/>
<accession>A0A843WV78</accession>
<evidence type="ECO:0000313" key="2">
    <source>
        <dbReference type="Proteomes" id="UP000652761"/>
    </source>
</evidence>
<evidence type="ECO:0000313" key="1">
    <source>
        <dbReference type="EMBL" id="MQM08365.1"/>
    </source>
</evidence>
<comment type="caution">
    <text evidence="1">The sequence shown here is derived from an EMBL/GenBank/DDBJ whole genome shotgun (WGS) entry which is preliminary data.</text>
</comment>
<sequence length="233" mass="26068">DVKEVPHLRRRERIALVSPYLAGAMYVPALLVRRGASAFPACRLLSTRACLDSPLGAVAAAGTETGLYGFQVLKTAKGFRRFVDEAIERTEELVSCISQLPPSVEILRAMDEISDTVCSVVDSAELCRNTHPDREYVEEANQASMRIYDHIHFLNTNHTLYNAVIKAEQEASLPTGEAERMAHSLRVDFEKGGIHLSARKLDRVNQLNSEISHLSREYVPGVYYYFLLSAMVR</sequence>
<dbReference type="PANTHER" id="PTHR11804:SF79">
    <property type="entry name" value="MITOCHONDRIAL INTERMEDIATE PEPTIDASE"/>
    <property type="match status" value="1"/>
</dbReference>
<proteinExistence type="predicted"/>
<gene>
    <name evidence="1" type="ORF">Taro_041221</name>
</gene>
<dbReference type="Proteomes" id="UP000652761">
    <property type="component" value="Unassembled WGS sequence"/>
</dbReference>
<dbReference type="GO" id="GO:0006508">
    <property type="term" value="P:proteolysis"/>
    <property type="evidence" value="ECO:0007669"/>
    <property type="project" value="InterPro"/>
</dbReference>
<keyword evidence="2" id="KW-1185">Reference proteome</keyword>
<reference evidence="1" key="1">
    <citation type="submission" date="2017-07" db="EMBL/GenBank/DDBJ databases">
        <title>Taro Niue Genome Assembly and Annotation.</title>
        <authorList>
            <person name="Atibalentja N."/>
            <person name="Keating K."/>
            <person name="Fields C.J."/>
        </authorList>
    </citation>
    <scope>NUCLEOTIDE SEQUENCE</scope>
    <source>
        <strain evidence="1">Niue_2</strain>
        <tissue evidence="1">Leaf</tissue>
    </source>
</reference>
<dbReference type="OrthoDB" id="17530at2759"/>
<organism evidence="1 2">
    <name type="scientific">Colocasia esculenta</name>
    <name type="common">Wild taro</name>
    <name type="synonym">Arum esculentum</name>
    <dbReference type="NCBI Taxonomy" id="4460"/>
    <lineage>
        <taxon>Eukaryota</taxon>
        <taxon>Viridiplantae</taxon>
        <taxon>Streptophyta</taxon>
        <taxon>Embryophyta</taxon>
        <taxon>Tracheophyta</taxon>
        <taxon>Spermatophyta</taxon>
        <taxon>Magnoliopsida</taxon>
        <taxon>Liliopsida</taxon>
        <taxon>Araceae</taxon>
        <taxon>Aroideae</taxon>
        <taxon>Colocasieae</taxon>
        <taxon>Colocasia</taxon>
    </lineage>
</organism>
<dbReference type="GO" id="GO:0004222">
    <property type="term" value="F:metalloendopeptidase activity"/>
    <property type="evidence" value="ECO:0007669"/>
    <property type="project" value="InterPro"/>
</dbReference>
<dbReference type="GO" id="GO:0006518">
    <property type="term" value="P:peptide metabolic process"/>
    <property type="evidence" value="ECO:0007669"/>
    <property type="project" value="TreeGrafter"/>
</dbReference>
<protein>
    <recommendedName>
        <fullName evidence="3">Mitochondrial intermediate peptidase</fullName>
    </recommendedName>
</protein>
<dbReference type="PANTHER" id="PTHR11804">
    <property type="entry name" value="PROTEASE M3 THIMET OLIGOPEPTIDASE-RELATED"/>
    <property type="match status" value="1"/>
</dbReference>
<dbReference type="EMBL" id="NMUH01004103">
    <property type="protein sequence ID" value="MQM08365.1"/>
    <property type="molecule type" value="Genomic_DNA"/>
</dbReference>
<evidence type="ECO:0008006" key="3">
    <source>
        <dbReference type="Google" id="ProtNLM"/>
    </source>
</evidence>
<dbReference type="InterPro" id="IPR045090">
    <property type="entry name" value="Pept_M3A_M3B"/>
</dbReference>
<dbReference type="SUPFAM" id="SSF55486">
    <property type="entry name" value="Metalloproteases ('zincins'), catalytic domain"/>
    <property type="match status" value="1"/>
</dbReference>
<feature type="non-terminal residue" evidence="1">
    <location>
        <position position="1"/>
    </location>
</feature>
<name>A0A843WV78_COLES</name>